<protein>
    <submittedName>
        <fullName evidence="1">Uncharacterized protein</fullName>
    </submittedName>
</protein>
<organism evidence="1 2">
    <name type="scientific">Sphingopyxis soli</name>
    <dbReference type="NCBI Taxonomy" id="592051"/>
    <lineage>
        <taxon>Bacteria</taxon>
        <taxon>Pseudomonadati</taxon>
        <taxon>Pseudomonadota</taxon>
        <taxon>Alphaproteobacteria</taxon>
        <taxon>Sphingomonadales</taxon>
        <taxon>Sphingomonadaceae</taxon>
        <taxon>Sphingopyxis</taxon>
    </lineage>
</organism>
<dbReference type="EMBL" id="BAAAFE010000007">
    <property type="protein sequence ID" value="GAA0864160.1"/>
    <property type="molecule type" value="Genomic_DNA"/>
</dbReference>
<reference evidence="1 2" key="1">
    <citation type="journal article" date="2019" name="Int. J. Syst. Evol. Microbiol.">
        <title>The Global Catalogue of Microorganisms (GCM) 10K type strain sequencing project: providing services to taxonomists for standard genome sequencing and annotation.</title>
        <authorList>
            <consortium name="The Broad Institute Genomics Platform"/>
            <consortium name="The Broad Institute Genome Sequencing Center for Infectious Disease"/>
            <person name="Wu L."/>
            <person name="Ma J."/>
        </authorList>
    </citation>
    <scope>NUCLEOTIDE SEQUENCE [LARGE SCALE GENOMIC DNA]</scope>
    <source>
        <strain evidence="1 2">JCM 15910</strain>
    </source>
</reference>
<gene>
    <name evidence="1" type="ORF">GCM10009115_17570</name>
</gene>
<dbReference type="Proteomes" id="UP001500738">
    <property type="component" value="Unassembled WGS sequence"/>
</dbReference>
<proteinExistence type="predicted"/>
<comment type="caution">
    <text evidence="1">The sequence shown here is derived from an EMBL/GenBank/DDBJ whole genome shotgun (WGS) entry which is preliminary data.</text>
</comment>
<keyword evidence="2" id="KW-1185">Reference proteome</keyword>
<sequence length="374" mass="40116">MTITHAGLAPSRAGEHFLPLDPTHPRVAAHRPLALDILADYGNPTSGADRVKAIVDWVARTAIHGHSALRAGMSPTDNVATLPLGSDWDDVTAHLTETQQNIDNAYWATFGHDAAAMLDVLLGTLQPNGTRLNDGAMEHVSGSLYRYKSISDIRSVWCSWQHDMCTLLLATLGYPSMLSSIIGHDPMRVQYGDRGEWGYFCATYNESYELVGGSAPLDLLDLRDLGPAAVVSAKHGGPGWDPMPYITASYLGDNPGGWPELAVVLDSRIVPLGAADRRKRAVESPTLDASGLFAGTPRCSERVARPYLGAYLRGLPIAGRFRVESNWPGSTGLVRRDGSDWVASSPFGFVGPDAVEIAPVDANGQRGPAILVEP</sequence>
<evidence type="ECO:0000313" key="1">
    <source>
        <dbReference type="EMBL" id="GAA0864160.1"/>
    </source>
</evidence>
<dbReference type="RefSeq" id="WP_215353254.1">
    <property type="nucleotide sequence ID" value="NZ_BAAAFE010000007.1"/>
</dbReference>
<accession>A0ABN1M4V3</accession>
<name>A0ABN1M4V3_9SPHN</name>
<evidence type="ECO:0000313" key="2">
    <source>
        <dbReference type="Proteomes" id="UP001500738"/>
    </source>
</evidence>